<comment type="similarity">
    <text evidence="1">Belongs to the short-chain dehydrogenases/reductases (SDR) family.</text>
</comment>
<protein>
    <recommendedName>
        <fullName evidence="8">Short-chain dehydrogenase</fullName>
    </recommendedName>
</protein>
<dbReference type="SUPFAM" id="SSF51735">
    <property type="entry name" value="NAD(P)-binding Rossmann-fold domains"/>
    <property type="match status" value="1"/>
</dbReference>
<sequence length="212" mass="22564">MSPSWTTLLPQVGRVVIITGSTVGIGLALTQIYYDTGATVYMTARNETKAHAAIYVITTASNSKICSTIKFPAIDLSDLRTITPFATVFLSQESRLDILHSNAGVACVPLSQRTVQGLEPHMGTNCVGPYLLTSLLSDVLVCTTGASDTAPKSMRVIWSSSLLVDTSAPSEGVPLEELENPSEDAIQITQSAKPEPGSLPIALPSRFMHETV</sequence>
<name>A0A5N6F6E0_9EURO</name>
<dbReference type="InterPro" id="IPR002347">
    <property type="entry name" value="SDR_fam"/>
</dbReference>
<evidence type="ECO:0008006" key="8">
    <source>
        <dbReference type="Google" id="ProtNLM"/>
    </source>
</evidence>
<keyword evidence="5" id="KW-0812">Transmembrane</keyword>
<keyword evidence="7" id="KW-1185">Reference proteome</keyword>
<evidence type="ECO:0000256" key="5">
    <source>
        <dbReference type="SAM" id="Phobius"/>
    </source>
</evidence>
<dbReference type="Pfam" id="PF00106">
    <property type="entry name" value="adh_short"/>
    <property type="match status" value="1"/>
</dbReference>
<evidence type="ECO:0000256" key="3">
    <source>
        <dbReference type="ARBA" id="ARBA00023002"/>
    </source>
</evidence>
<accession>A0A5N6F6E0</accession>
<proteinExistence type="inferred from homology"/>
<dbReference type="PANTHER" id="PTHR24320:SF236">
    <property type="entry name" value="SHORT-CHAIN DEHYDROGENASE-RELATED"/>
    <property type="match status" value="1"/>
</dbReference>
<organism evidence="6 7">
    <name type="scientific">Aspergillus novoparasiticus</name>
    <dbReference type="NCBI Taxonomy" id="986946"/>
    <lineage>
        <taxon>Eukaryota</taxon>
        <taxon>Fungi</taxon>
        <taxon>Dikarya</taxon>
        <taxon>Ascomycota</taxon>
        <taxon>Pezizomycotina</taxon>
        <taxon>Eurotiomycetes</taxon>
        <taxon>Eurotiomycetidae</taxon>
        <taxon>Eurotiales</taxon>
        <taxon>Aspergillaceae</taxon>
        <taxon>Aspergillus</taxon>
        <taxon>Aspergillus subgen. Circumdati</taxon>
    </lineage>
</organism>
<dbReference type="PRINTS" id="PR00081">
    <property type="entry name" value="GDHRDH"/>
</dbReference>
<reference evidence="6 7" key="1">
    <citation type="submission" date="2019-04" db="EMBL/GenBank/DDBJ databases">
        <title>Fungal friends and foes A comparative genomics study of 23 Aspergillus species from section Flavi.</title>
        <authorList>
            <consortium name="DOE Joint Genome Institute"/>
            <person name="Kjaerbolling I."/>
            <person name="Vesth T.C."/>
            <person name="Frisvad J.C."/>
            <person name="Nybo J.L."/>
            <person name="Theobald S."/>
            <person name="Kildgaard S."/>
            <person name="Petersen T.I."/>
            <person name="Kuo A."/>
            <person name="Sato A."/>
            <person name="Lyhne E.K."/>
            <person name="Kogle M.E."/>
            <person name="Wiebenga A."/>
            <person name="Kun R.S."/>
            <person name="Lubbers R.J."/>
            <person name="Makela M.R."/>
            <person name="Barry K."/>
            <person name="Chovatia M."/>
            <person name="Clum A."/>
            <person name="Daum C."/>
            <person name="Haridas S."/>
            <person name="He G."/>
            <person name="LaButti K."/>
            <person name="Lipzen A."/>
            <person name="Mondo S."/>
            <person name="Pangilinan J."/>
            <person name="Riley R."/>
            <person name="Salamov A."/>
            <person name="Simmons B.A."/>
            <person name="Magnuson J.K."/>
            <person name="Henrissat B."/>
            <person name="Mortensen U.H."/>
            <person name="Larsen T.O."/>
            <person name="De vries R.P."/>
            <person name="Grigoriev I.V."/>
            <person name="Machida M."/>
            <person name="Baker S.E."/>
            <person name="Andersen M.R."/>
        </authorList>
    </citation>
    <scope>NUCLEOTIDE SEQUENCE [LARGE SCALE GENOMIC DNA]</scope>
    <source>
        <strain evidence="6 7">CBS 126849</strain>
    </source>
</reference>
<keyword evidence="2" id="KW-0521">NADP</keyword>
<feature type="region of interest" description="Disordered" evidence="4">
    <location>
        <begin position="191"/>
        <end position="212"/>
    </location>
</feature>
<evidence type="ECO:0000256" key="4">
    <source>
        <dbReference type="SAM" id="MobiDB-lite"/>
    </source>
</evidence>
<evidence type="ECO:0000313" key="6">
    <source>
        <dbReference type="EMBL" id="KAB8224390.1"/>
    </source>
</evidence>
<feature type="transmembrane region" description="Helical" evidence="5">
    <location>
        <begin position="12"/>
        <end position="34"/>
    </location>
</feature>
<dbReference type="Gene3D" id="3.40.50.720">
    <property type="entry name" value="NAD(P)-binding Rossmann-like Domain"/>
    <property type="match status" value="1"/>
</dbReference>
<keyword evidence="5" id="KW-0472">Membrane</keyword>
<gene>
    <name evidence="6" type="ORF">BDV33DRAFT_199785</name>
</gene>
<dbReference type="EMBL" id="ML733400">
    <property type="protein sequence ID" value="KAB8224390.1"/>
    <property type="molecule type" value="Genomic_DNA"/>
</dbReference>
<keyword evidence="5" id="KW-1133">Transmembrane helix</keyword>
<evidence type="ECO:0000256" key="1">
    <source>
        <dbReference type="ARBA" id="ARBA00006484"/>
    </source>
</evidence>
<evidence type="ECO:0000313" key="7">
    <source>
        <dbReference type="Proteomes" id="UP000326799"/>
    </source>
</evidence>
<keyword evidence="3" id="KW-0560">Oxidoreductase</keyword>
<dbReference type="InterPro" id="IPR036291">
    <property type="entry name" value="NAD(P)-bd_dom_sf"/>
</dbReference>
<dbReference type="PANTHER" id="PTHR24320">
    <property type="entry name" value="RETINOL DEHYDROGENASE"/>
    <property type="match status" value="1"/>
</dbReference>
<dbReference type="AlphaFoldDB" id="A0A5N6F6E0"/>
<dbReference type="GO" id="GO:0016491">
    <property type="term" value="F:oxidoreductase activity"/>
    <property type="evidence" value="ECO:0007669"/>
    <property type="project" value="UniProtKB-KW"/>
</dbReference>
<dbReference type="Proteomes" id="UP000326799">
    <property type="component" value="Unassembled WGS sequence"/>
</dbReference>
<evidence type="ECO:0000256" key="2">
    <source>
        <dbReference type="ARBA" id="ARBA00022857"/>
    </source>
</evidence>